<keyword evidence="3" id="KW-1185">Reference proteome</keyword>
<dbReference type="Proteomes" id="UP000719267">
    <property type="component" value="Unassembled WGS sequence"/>
</dbReference>
<evidence type="ECO:0000256" key="1">
    <source>
        <dbReference type="SAM" id="Coils"/>
    </source>
</evidence>
<feature type="coiled-coil region" evidence="1">
    <location>
        <begin position="51"/>
        <end position="120"/>
    </location>
</feature>
<sequence length="124" mass="14746">MKTIIDNWEWFIGVLAPVITFFTGYKFRKADLQKSEADALSNVQAVYDTLTKQIKEDVDHLRNDLKEVKIENRDQRKSLMLLQEDNRKLHREISKLMSENSQLKERLAKLSVENEKLRERLKNK</sequence>
<proteinExistence type="predicted"/>
<protein>
    <submittedName>
        <fullName evidence="2">Uncharacterized protein</fullName>
    </submittedName>
</protein>
<name>A0ABS6W388_9FLAO</name>
<keyword evidence="1" id="KW-0175">Coiled coil</keyword>
<organism evidence="2 3">
    <name type="scientific">Mesonia aestuariivivens</name>
    <dbReference type="NCBI Taxonomy" id="2796128"/>
    <lineage>
        <taxon>Bacteria</taxon>
        <taxon>Pseudomonadati</taxon>
        <taxon>Bacteroidota</taxon>
        <taxon>Flavobacteriia</taxon>
        <taxon>Flavobacteriales</taxon>
        <taxon>Flavobacteriaceae</taxon>
        <taxon>Mesonia</taxon>
    </lineage>
</organism>
<dbReference type="EMBL" id="JAHWDF010000011">
    <property type="protein sequence ID" value="MBW2962318.1"/>
    <property type="molecule type" value="Genomic_DNA"/>
</dbReference>
<dbReference type="RefSeq" id="WP_219040602.1">
    <property type="nucleotide sequence ID" value="NZ_JAHWDF010000011.1"/>
</dbReference>
<accession>A0ABS6W388</accession>
<comment type="caution">
    <text evidence="2">The sequence shown here is derived from an EMBL/GenBank/DDBJ whole genome shotgun (WGS) entry which is preliminary data.</text>
</comment>
<gene>
    <name evidence="2" type="ORF">KW502_10950</name>
</gene>
<reference evidence="2 3" key="1">
    <citation type="submission" date="2021-07" db="EMBL/GenBank/DDBJ databases">
        <title>Mesonia aestuariivivens sp. nov., isolated from a tidal flat.</title>
        <authorList>
            <person name="Kim Y.-O."/>
            <person name="Yoon J.-H."/>
        </authorList>
    </citation>
    <scope>NUCLEOTIDE SEQUENCE [LARGE SCALE GENOMIC DNA]</scope>
    <source>
        <strain evidence="2 3">JHPTF-M18</strain>
    </source>
</reference>
<evidence type="ECO:0000313" key="2">
    <source>
        <dbReference type="EMBL" id="MBW2962318.1"/>
    </source>
</evidence>
<evidence type="ECO:0000313" key="3">
    <source>
        <dbReference type="Proteomes" id="UP000719267"/>
    </source>
</evidence>